<evidence type="ECO:0000313" key="3">
    <source>
        <dbReference type="Proteomes" id="UP000563151"/>
    </source>
</evidence>
<reference evidence="2 3" key="1">
    <citation type="submission" date="2020-04" db="EMBL/GenBank/DDBJ databases">
        <title>Genomic insights into acetone-butanol-ethanol (ABE) fermentation by sequencing solventogenic clostridia strains.</title>
        <authorList>
            <person name="Brown S."/>
        </authorList>
    </citation>
    <scope>NUCLEOTIDE SEQUENCE [LARGE SCALE GENOMIC DNA]</scope>
    <source>
        <strain evidence="2 3">DJ011</strain>
    </source>
</reference>
<gene>
    <name evidence="2" type="ORF">HGG79_13320</name>
</gene>
<dbReference type="InterPro" id="IPR051549">
    <property type="entry name" value="PEP_Utilizing_Enz"/>
</dbReference>
<feature type="domain" description="PEP-utilising enzyme mobile" evidence="1">
    <location>
        <begin position="8"/>
        <end position="76"/>
    </location>
</feature>
<dbReference type="InterPro" id="IPR036637">
    <property type="entry name" value="Phosphohistidine_dom_sf"/>
</dbReference>
<keyword evidence="3" id="KW-1185">Reference proteome</keyword>
<dbReference type="Pfam" id="PF00391">
    <property type="entry name" value="PEP-utilizers"/>
    <property type="match status" value="1"/>
</dbReference>
<name>A0A923E946_CLOTT</name>
<organism evidence="2 3">
    <name type="scientific">Clostridium tetanomorphum</name>
    <dbReference type="NCBI Taxonomy" id="1553"/>
    <lineage>
        <taxon>Bacteria</taxon>
        <taxon>Bacillati</taxon>
        <taxon>Bacillota</taxon>
        <taxon>Clostridia</taxon>
        <taxon>Eubacteriales</taxon>
        <taxon>Clostridiaceae</taxon>
        <taxon>Clostridium</taxon>
    </lineage>
</organism>
<dbReference type="GO" id="GO:0016772">
    <property type="term" value="F:transferase activity, transferring phosphorus-containing groups"/>
    <property type="evidence" value="ECO:0007669"/>
    <property type="project" value="InterPro"/>
</dbReference>
<dbReference type="SUPFAM" id="SSF52009">
    <property type="entry name" value="Phosphohistidine domain"/>
    <property type="match status" value="1"/>
</dbReference>
<dbReference type="PANTHER" id="PTHR43615">
    <property type="entry name" value="PHOSPHOENOLPYRUVATE SYNTHASE-RELATED"/>
    <property type="match status" value="1"/>
</dbReference>
<evidence type="ECO:0000259" key="1">
    <source>
        <dbReference type="Pfam" id="PF00391"/>
    </source>
</evidence>
<sequence>MNNRKKIGEIMVCKYTDPSWTPLFCLAKAVVSDTGGPLSHSAIIAREYDIPAVLGCENATKVLNDGQSIIVDGDNGIIQVLS</sequence>
<proteinExistence type="predicted"/>
<accession>A0A923E946</accession>
<dbReference type="Proteomes" id="UP000563151">
    <property type="component" value="Unassembled WGS sequence"/>
</dbReference>
<dbReference type="Gene3D" id="3.50.30.10">
    <property type="entry name" value="Phosphohistidine domain"/>
    <property type="match status" value="1"/>
</dbReference>
<evidence type="ECO:0000313" key="2">
    <source>
        <dbReference type="EMBL" id="MBC2398745.1"/>
    </source>
</evidence>
<dbReference type="EMBL" id="JAAZWO010000017">
    <property type="protein sequence ID" value="MBC2398745.1"/>
    <property type="molecule type" value="Genomic_DNA"/>
</dbReference>
<comment type="caution">
    <text evidence="2">The sequence shown here is derived from an EMBL/GenBank/DDBJ whole genome shotgun (WGS) entry which is preliminary data.</text>
</comment>
<dbReference type="RefSeq" id="WP_035150802.1">
    <property type="nucleotide sequence ID" value="NZ_JAAZWO010000017.1"/>
</dbReference>
<dbReference type="AlphaFoldDB" id="A0A923E946"/>
<protein>
    <recommendedName>
        <fullName evidence="1">PEP-utilising enzyme mobile domain-containing protein</fullName>
    </recommendedName>
</protein>
<dbReference type="InterPro" id="IPR008279">
    <property type="entry name" value="PEP-util_enz_mobile_dom"/>
</dbReference>
<dbReference type="PANTHER" id="PTHR43615:SF1">
    <property type="entry name" value="PPDK_N DOMAIN-CONTAINING PROTEIN"/>
    <property type="match status" value="1"/>
</dbReference>